<dbReference type="GO" id="GO:0031418">
    <property type="term" value="F:L-ascorbic acid binding"/>
    <property type="evidence" value="ECO:0007669"/>
    <property type="project" value="UniProtKB-KW"/>
</dbReference>
<evidence type="ECO:0000256" key="4">
    <source>
        <dbReference type="ARBA" id="ARBA00022964"/>
    </source>
</evidence>
<accession>A0A399RHI9</accession>
<evidence type="ECO:0000256" key="3">
    <source>
        <dbReference type="ARBA" id="ARBA00022896"/>
    </source>
</evidence>
<dbReference type="PANTHER" id="PTHR12907:SF26">
    <property type="entry name" value="HIF PROLYL HYDROXYLASE, ISOFORM C"/>
    <property type="match status" value="1"/>
</dbReference>
<comment type="caution">
    <text evidence="8">The sequence shown here is derived from an EMBL/GenBank/DDBJ whole genome shotgun (WGS) entry which is preliminary data.</text>
</comment>
<evidence type="ECO:0000256" key="5">
    <source>
        <dbReference type="ARBA" id="ARBA00023002"/>
    </source>
</evidence>
<keyword evidence="2" id="KW-0479">Metal-binding</keyword>
<evidence type="ECO:0000256" key="6">
    <source>
        <dbReference type="ARBA" id="ARBA00023004"/>
    </source>
</evidence>
<evidence type="ECO:0000313" key="8">
    <source>
        <dbReference type="EMBL" id="RIJ31076.1"/>
    </source>
</evidence>
<dbReference type="Gene3D" id="2.60.120.620">
    <property type="entry name" value="q2cbj1_9rhob like domain"/>
    <property type="match status" value="1"/>
</dbReference>
<dbReference type="GO" id="GO:0031543">
    <property type="term" value="F:peptidyl-proline dioxygenase activity"/>
    <property type="evidence" value="ECO:0007669"/>
    <property type="project" value="TreeGrafter"/>
</dbReference>
<sequence length="222" mass="24287">MSPPPEALCVGDNRIGAIADDLATKGWSWQPGLLPDALTSALRAELIVRDAASDLGPAGIGREDDFHVDRSVRRTRITWFDGSTPAQQDFRGWTETLRNALNRELMLGLFEMEVCFAVYPPGGFYDRHLDSFAGARNRVVSLVAYLNEDWDDARGGALAVWNEGAGKDDAPAARIIPQPGGVVLMLSEAIPHEVEVTQETRYGLAGWWRVNQSGVGRIDPLS</sequence>
<dbReference type="InterPro" id="IPR006620">
    <property type="entry name" value="Pro_4_hyd_alph"/>
</dbReference>
<protein>
    <submittedName>
        <fullName evidence="8">2OG-Fe(II) oxygenase</fullName>
    </submittedName>
</protein>
<evidence type="ECO:0000256" key="1">
    <source>
        <dbReference type="ARBA" id="ARBA00001961"/>
    </source>
</evidence>
<dbReference type="Proteomes" id="UP000265845">
    <property type="component" value="Unassembled WGS sequence"/>
</dbReference>
<keyword evidence="4" id="KW-0223">Dioxygenase</keyword>
<dbReference type="EMBL" id="QWGA01000003">
    <property type="protein sequence ID" value="RIJ31076.1"/>
    <property type="molecule type" value="Genomic_DNA"/>
</dbReference>
<evidence type="ECO:0000259" key="7">
    <source>
        <dbReference type="PROSITE" id="PS51471"/>
    </source>
</evidence>
<dbReference type="InterPro" id="IPR051559">
    <property type="entry name" value="HIF_prolyl_hydroxylases"/>
</dbReference>
<dbReference type="Pfam" id="PF13640">
    <property type="entry name" value="2OG-FeII_Oxy_3"/>
    <property type="match status" value="1"/>
</dbReference>
<organism evidence="8 9">
    <name type="scientific">Henriciella algicola</name>
    <dbReference type="NCBI Taxonomy" id="1608422"/>
    <lineage>
        <taxon>Bacteria</taxon>
        <taxon>Pseudomonadati</taxon>
        <taxon>Pseudomonadota</taxon>
        <taxon>Alphaproteobacteria</taxon>
        <taxon>Hyphomonadales</taxon>
        <taxon>Hyphomonadaceae</taxon>
        <taxon>Henriciella</taxon>
    </lineage>
</organism>
<dbReference type="GO" id="GO:0071456">
    <property type="term" value="P:cellular response to hypoxia"/>
    <property type="evidence" value="ECO:0007669"/>
    <property type="project" value="TreeGrafter"/>
</dbReference>
<dbReference type="InterPro" id="IPR005123">
    <property type="entry name" value="Oxoglu/Fe-dep_dioxygenase_dom"/>
</dbReference>
<feature type="domain" description="Fe2OG dioxygenase" evidence="7">
    <location>
        <begin position="108"/>
        <end position="210"/>
    </location>
</feature>
<dbReference type="AlphaFoldDB" id="A0A399RHI9"/>
<comment type="cofactor">
    <cofactor evidence="1">
        <name>L-ascorbate</name>
        <dbReference type="ChEBI" id="CHEBI:38290"/>
    </cofactor>
</comment>
<gene>
    <name evidence="8" type="ORF">D1222_02075</name>
</gene>
<keyword evidence="5" id="KW-0560">Oxidoreductase</keyword>
<evidence type="ECO:0000313" key="9">
    <source>
        <dbReference type="Proteomes" id="UP000265845"/>
    </source>
</evidence>
<dbReference type="PROSITE" id="PS51471">
    <property type="entry name" value="FE2OG_OXY"/>
    <property type="match status" value="1"/>
</dbReference>
<dbReference type="SMART" id="SM00702">
    <property type="entry name" value="P4Hc"/>
    <property type="match status" value="1"/>
</dbReference>
<dbReference type="OrthoDB" id="9783171at2"/>
<evidence type="ECO:0000256" key="2">
    <source>
        <dbReference type="ARBA" id="ARBA00022723"/>
    </source>
</evidence>
<keyword evidence="6" id="KW-0408">Iron</keyword>
<keyword evidence="9" id="KW-1185">Reference proteome</keyword>
<dbReference type="PANTHER" id="PTHR12907">
    <property type="entry name" value="EGL NINE HOMOLOG-RELATED"/>
    <property type="match status" value="1"/>
</dbReference>
<dbReference type="GO" id="GO:0008198">
    <property type="term" value="F:ferrous iron binding"/>
    <property type="evidence" value="ECO:0007669"/>
    <property type="project" value="TreeGrafter"/>
</dbReference>
<name>A0A399RHI9_9PROT</name>
<reference evidence="8 9" key="1">
    <citation type="submission" date="2018-08" db="EMBL/GenBank/DDBJ databases">
        <title>Henriciella mobilis sp. nov., isolated from seawater.</title>
        <authorList>
            <person name="Cheng H."/>
            <person name="Wu Y.-H."/>
            <person name="Xu X.-W."/>
            <person name="Guo L.-L."/>
        </authorList>
    </citation>
    <scope>NUCLEOTIDE SEQUENCE [LARGE SCALE GENOMIC DNA]</scope>
    <source>
        <strain evidence="8 9">CCUG67844</strain>
    </source>
</reference>
<dbReference type="InterPro" id="IPR044862">
    <property type="entry name" value="Pro_4_hyd_alph_FE2OG_OXY"/>
</dbReference>
<keyword evidence="3" id="KW-0847">Vitamin C</keyword>
<proteinExistence type="predicted"/>